<dbReference type="Gene3D" id="3.50.50.60">
    <property type="entry name" value="FAD/NAD(P)-binding domain"/>
    <property type="match status" value="2"/>
</dbReference>
<comment type="similarity">
    <text evidence="2">Belongs to the GMC oxidoreductase family.</text>
</comment>
<dbReference type="PANTHER" id="PTHR42784:SF1">
    <property type="entry name" value="PYRANOSE 2-OXIDASE"/>
    <property type="match status" value="1"/>
</dbReference>
<organism evidence="10">
    <name type="scientific">Candidatus Kentrum sp. UNK</name>
    <dbReference type="NCBI Taxonomy" id="2126344"/>
    <lineage>
        <taxon>Bacteria</taxon>
        <taxon>Pseudomonadati</taxon>
        <taxon>Pseudomonadota</taxon>
        <taxon>Gammaproteobacteria</taxon>
        <taxon>Candidatus Kentrum</taxon>
    </lineage>
</organism>
<reference evidence="10" key="1">
    <citation type="submission" date="2019-02" db="EMBL/GenBank/DDBJ databases">
        <authorList>
            <person name="Gruber-Vodicka R. H."/>
            <person name="Seah K. B. B."/>
        </authorList>
    </citation>
    <scope>NUCLEOTIDE SEQUENCE</scope>
    <source>
        <strain evidence="10">BECK_BY19</strain>
        <strain evidence="9">BECK_BY8</strain>
    </source>
</reference>
<dbReference type="Pfam" id="PF01266">
    <property type="entry name" value="DAO"/>
    <property type="match status" value="1"/>
</dbReference>
<dbReference type="SUPFAM" id="SSF51905">
    <property type="entry name" value="FAD/NAD(P)-binding domain"/>
    <property type="match status" value="1"/>
</dbReference>
<dbReference type="PROSITE" id="PS00018">
    <property type="entry name" value="EF_HAND_1"/>
    <property type="match status" value="1"/>
</dbReference>
<evidence type="ECO:0000313" key="10">
    <source>
        <dbReference type="EMBL" id="VFK73658.1"/>
    </source>
</evidence>
<keyword evidence="5" id="KW-0809">Transit peptide</keyword>
<dbReference type="InterPro" id="IPR000172">
    <property type="entry name" value="GMC_OxRdtase_N"/>
</dbReference>
<keyword evidence="6" id="KW-0560">Oxidoreductase</keyword>
<dbReference type="EMBL" id="CAADFZ010000243">
    <property type="protein sequence ID" value="VFK68540.1"/>
    <property type="molecule type" value="Genomic_DNA"/>
</dbReference>
<feature type="domain" description="4Fe-4S ferredoxin-type" evidence="8">
    <location>
        <begin position="188"/>
        <end position="218"/>
    </location>
</feature>
<proteinExistence type="inferred from homology"/>
<feature type="region of interest" description="Disordered" evidence="7">
    <location>
        <begin position="141"/>
        <end position="161"/>
    </location>
</feature>
<dbReference type="PRINTS" id="PR00411">
    <property type="entry name" value="PNDRDTASEI"/>
</dbReference>
<gene>
    <name evidence="9" type="ORF">BECKUNK1418G_GA0071005_12431</name>
    <name evidence="10" type="ORF">BECKUNK1418H_GA0071006_12431</name>
</gene>
<evidence type="ECO:0000256" key="3">
    <source>
        <dbReference type="ARBA" id="ARBA00022630"/>
    </source>
</evidence>
<dbReference type="PROSITE" id="PS51379">
    <property type="entry name" value="4FE4S_FER_2"/>
    <property type="match status" value="1"/>
</dbReference>
<evidence type="ECO:0000256" key="5">
    <source>
        <dbReference type="ARBA" id="ARBA00022946"/>
    </source>
</evidence>
<dbReference type="PANTHER" id="PTHR42784">
    <property type="entry name" value="PYRANOSE 2-OXIDASE"/>
    <property type="match status" value="1"/>
</dbReference>
<evidence type="ECO:0000256" key="1">
    <source>
        <dbReference type="ARBA" id="ARBA00001974"/>
    </source>
</evidence>
<keyword evidence="4" id="KW-0274">FAD</keyword>
<evidence type="ECO:0000256" key="7">
    <source>
        <dbReference type="SAM" id="MobiDB-lite"/>
    </source>
</evidence>
<dbReference type="Pfam" id="PF05199">
    <property type="entry name" value="GMC_oxred_C"/>
    <property type="match status" value="1"/>
</dbReference>
<evidence type="ECO:0000259" key="8">
    <source>
        <dbReference type="PROSITE" id="PS51379"/>
    </source>
</evidence>
<dbReference type="InterPro" id="IPR051473">
    <property type="entry name" value="P2Ox-like"/>
</dbReference>
<comment type="cofactor">
    <cofactor evidence="1">
        <name>FAD</name>
        <dbReference type="ChEBI" id="CHEBI:57692"/>
    </cofactor>
</comment>
<dbReference type="InterPro" id="IPR017896">
    <property type="entry name" value="4Fe4S_Fe-S-bd"/>
</dbReference>
<evidence type="ECO:0000313" key="9">
    <source>
        <dbReference type="EMBL" id="VFK68540.1"/>
    </source>
</evidence>
<dbReference type="AlphaFoldDB" id="A0A451B5V6"/>
<dbReference type="Pfam" id="PF00732">
    <property type="entry name" value="GMC_oxred_N"/>
    <property type="match status" value="1"/>
</dbReference>
<dbReference type="InterPro" id="IPR006076">
    <property type="entry name" value="FAD-dep_OxRdtase"/>
</dbReference>
<keyword evidence="3" id="KW-0285">Flavoprotein</keyword>
<dbReference type="SUPFAM" id="SSF54373">
    <property type="entry name" value="FAD-linked reductases, C-terminal domain"/>
    <property type="match status" value="1"/>
</dbReference>
<protein>
    <submittedName>
        <fullName evidence="10">Choline dehydrogenase</fullName>
    </submittedName>
</protein>
<dbReference type="GO" id="GO:0016614">
    <property type="term" value="F:oxidoreductase activity, acting on CH-OH group of donors"/>
    <property type="evidence" value="ECO:0007669"/>
    <property type="project" value="InterPro"/>
</dbReference>
<dbReference type="InterPro" id="IPR007867">
    <property type="entry name" value="GMC_OxRtase_C"/>
</dbReference>
<sequence length="531" mass="58363">MKYDVVIVGAGVAGALAAYSLAKNGARVLILEAGPWYPGRGELVQRMHAYPGRTPYPDHPETPRPTFLDTGYYIQTGPDIFGAPYERGVGGSTWHWSGSCPRLLPNDFKMQSRYGKAVDWAIDYEELEPWYCQAEAELGMAGDSENDAGSPRSQPYPRRPIPKTYLDKSVARAVDGSTFQGIPLKVESIPKARDPDRCLGSTSCSPLCPTGAKYEAIIHVRKAIDHGAIVREKSIASRLDVDGSGRISSVEYLSWDGEKHRVTGRFYILAAHGIETAKLLLMSRSDTLPNGVANSSDQVGRNLMDHPVQVSSALTEKPVYPYRGPQISAGIETLRDGPFRKDRSAFLVDIVNNGWTWENGAPSSTLETLLGKKLFGEELRERLQSELHRQILINTETEQLPHADNRVVLSRDQVDPMGLPRPEIHFQLGGYEHKGMKTARLLHEYIFEKMGATHISHSGPHTGCHIMGTYRMGANPKDSVVDKNLRTHDHKNLFLLGSGVFPTGGAANPTLTIAALALRAASYVSAELKKG</sequence>
<dbReference type="EMBL" id="CAADGD010000243">
    <property type="protein sequence ID" value="VFK73658.1"/>
    <property type="molecule type" value="Genomic_DNA"/>
</dbReference>
<dbReference type="GO" id="GO:0050660">
    <property type="term" value="F:flavin adenine dinucleotide binding"/>
    <property type="evidence" value="ECO:0007669"/>
    <property type="project" value="InterPro"/>
</dbReference>
<dbReference type="InterPro" id="IPR036188">
    <property type="entry name" value="FAD/NAD-bd_sf"/>
</dbReference>
<evidence type="ECO:0000256" key="2">
    <source>
        <dbReference type="ARBA" id="ARBA00010790"/>
    </source>
</evidence>
<name>A0A451B5V6_9GAMM</name>
<evidence type="ECO:0000256" key="6">
    <source>
        <dbReference type="ARBA" id="ARBA00023002"/>
    </source>
</evidence>
<dbReference type="InterPro" id="IPR018247">
    <property type="entry name" value="EF_Hand_1_Ca_BS"/>
</dbReference>
<evidence type="ECO:0000256" key="4">
    <source>
        <dbReference type="ARBA" id="ARBA00022827"/>
    </source>
</evidence>
<accession>A0A451B5V6</accession>